<reference evidence="4" key="1">
    <citation type="journal article" date="2014" name="Int. J. Syst. Evol. Microbiol.">
        <title>Complete genome sequence of Corynebacterium casei LMG S-19264T (=DSM 44701T), isolated from a smear-ripened cheese.</title>
        <authorList>
            <consortium name="US DOE Joint Genome Institute (JGI-PGF)"/>
            <person name="Walter F."/>
            <person name="Albersmeier A."/>
            <person name="Kalinowski J."/>
            <person name="Ruckert C."/>
        </authorList>
    </citation>
    <scope>NUCLEOTIDE SEQUENCE</scope>
    <source>
        <strain evidence="4">JCM 4988</strain>
    </source>
</reference>
<gene>
    <name evidence="4" type="ORF">GCM10010387_34440</name>
</gene>
<protein>
    <recommendedName>
        <fullName evidence="6">Integral membrane protein</fullName>
    </recommendedName>
</protein>
<evidence type="ECO:0000256" key="3">
    <source>
        <dbReference type="SAM" id="SignalP"/>
    </source>
</evidence>
<feature type="chain" id="PRO_5037065425" description="Integral membrane protein" evidence="3">
    <location>
        <begin position="26"/>
        <end position="229"/>
    </location>
</feature>
<organism evidence="4 5">
    <name type="scientific">Streptomyces inusitatus</name>
    <dbReference type="NCBI Taxonomy" id="68221"/>
    <lineage>
        <taxon>Bacteria</taxon>
        <taxon>Bacillati</taxon>
        <taxon>Actinomycetota</taxon>
        <taxon>Actinomycetes</taxon>
        <taxon>Kitasatosporales</taxon>
        <taxon>Streptomycetaceae</taxon>
        <taxon>Streptomyces</taxon>
    </lineage>
</organism>
<name>A0A918QB13_9ACTN</name>
<evidence type="ECO:0000313" key="5">
    <source>
        <dbReference type="Proteomes" id="UP000630936"/>
    </source>
</evidence>
<dbReference type="RefSeq" id="WP_190123977.1">
    <property type="nucleotide sequence ID" value="NZ_BMWG01000009.1"/>
</dbReference>
<dbReference type="AlphaFoldDB" id="A0A918QB13"/>
<proteinExistence type="predicted"/>
<keyword evidence="3" id="KW-0732">Signal</keyword>
<keyword evidence="2" id="KW-0472">Membrane</keyword>
<keyword evidence="2" id="KW-1133">Transmembrane helix</keyword>
<keyword evidence="5" id="KW-1185">Reference proteome</keyword>
<evidence type="ECO:0000256" key="2">
    <source>
        <dbReference type="SAM" id="Phobius"/>
    </source>
</evidence>
<comment type="caution">
    <text evidence="4">The sequence shown here is derived from an EMBL/GenBank/DDBJ whole genome shotgun (WGS) entry which is preliminary data.</text>
</comment>
<dbReference type="EMBL" id="BMWG01000009">
    <property type="protein sequence ID" value="GGZ37395.1"/>
    <property type="molecule type" value="Genomic_DNA"/>
</dbReference>
<evidence type="ECO:0000313" key="4">
    <source>
        <dbReference type="EMBL" id="GGZ37395.1"/>
    </source>
</evidence>
<evidence type="ECO:0000256" key="1">
    <source>
        <dbReference type="SAM" id="MobiDB-lite"/>
    </source>
</evidence>
<dbReference type="Proteomes" id="UP000630936">
    <property type="component" value="Unassembled WGS sequence"/>
</dbReference>
<keyword evidence="2" id="KW-0812">Transmembrane</keyword>
<feature type="signal peptide" evidence="3">
    <location>
        <begin position="1"/>
        <end position="25"/>
    </location>
</feature>
<reference evidence="4" key="2">
    <citation type="submission" date="2020-09" db="EMBL/GenBank/DDBJ databases">
        <authorList>
            <person name="Sun Q."/>
            <person name="Ohkuma M."/>
        </authorList>
    </citation>
    <scope>NUCLEOTIDE SEQUENCE</scope>
    <source>
        <strain evidence="4">JCM 4988</strain>
    </source>
</reference>
<feature type="region of interest" description="Disordered" evidence="1">
    <location>
        <begin position="57"/>
        <end position="150"/>
    </location>
</feature>
<sequence>MRASRALAVAAAACAAVGLSAPVAAAGGDSQEHESLHVSVSPHAVHQGATLTITVRGCGRGGTITSNAFPRISLHRGENREGGRGDDRGEDRGDGRENREEDRGGENRGGDNRGENRGENRGDARGGDARGEDRGDGRDNRGNSLSVGARIHDHASPGRYHLAVRCQSDSQVETARFTVLSGRGTHGGLGGSMGPTSAEMAVGAGLVTTAAVGGTLFIARRRRTVGGRV</sequence>
<feature type="compositionally biased region" description="Basic and acidic residues" evidence="1">
    <location>
        <begin position="75"/>
        <end position="141"/>
    </location>
</feature>
<accession>A0A918QB13</accession>
<feature type="transmembrane region" description="Helical" evidence="2">
    <location>
        <begin position="200"/>
        <end position="219"/>
    </location>
</feature>
<evidence type="ECO:0008006" key="6">
    <source>
        <dbReference type="Google" id="ProtNLM"/>
    </source>
</evidence>